<comment type="similarity">
    <text evidence="2">Belongs to the protein prenyltransferase subunit alpha family.</text>
</comment>
<evidence type="ECO:0000256" key="8">
    <source>
        <dbReference type="ARBA" id="ARBA00022842"/>
    </source>
</evidence>
<dbReference type="PANTHER" id="PTHR11129:SF1">
    <property type="entry name" value="PROTEIN FARNESYLTRANSFERASE_GERANYLGERANYLTRANSFERASE TYPE-1 SUBUNIT ALPHA"/>
    <property type="match status" value="1"/>
</dbReference>
<dbReference type="FunFam" id="1.25.40.120:FF:000004">
    <property type="entry name" value="Protein farnesyltransferase/geranylgeranyltransferase type-1 subunit alpha"/>
    <property type="match status" value="1"/>
</dbReference>
<keyword evidence="5" id="KW-0637">Prenyltransferase</keyword>
<proteinExistence type="inferred from homology"/>
<sequence>MLVLAYLVIAIFLLLLRRLCISIRYCSWMTRLSLYFSDNDASFESPEMNIPQNQSIEINHGSSLPIDRQLPSSSVPPPAPPHLNQNPDLAMPSNQMTQFDEPWISAAFEAAAFTMTLEMNIQQNPSIENNQGFSLPGESKTEAEIALDNYLKIYSAVDDPLSYCEGYDFESNYVDPSSIKPIANSCSKAEFDLSNYNPASMTNFSQFNHLNIKDIEIQLQNLSTPSSAWVCNNLSDIVNSMKSLLPTESLPLPPPPPPPPLSNVIRNRGRTSGINNWNWCIRTTTEMDSDDRIPLSERPEWSDVTPLPQDDGPNPIVAIAYKEDFAEVMNYFRAVYRADERSPRSLDLTAEAIAMNPGNYTVWHFRRLILEALNVNLHDELNFLDDIAESNTKNYQIWHHRRWVAQKLGTDASRKEIEFTKNILSLDSKNYHAWSHRQWVLQALGGWEDELDYCHELLEEDVFNNSAWNQRYFVITRSPLLGGLKAMRESEVSYTVEAILAHPENESSWRYLRGLYSGDTHSWITAPQVSSVCLKVLSGKRNFVFALSTLMNLLCHGFQPSQELRDAVDALRTPDDSPTDPDLANTVCLILERVDPIRVNYWLWKKSKLPQ</sequence>
<evidence type="ECO:0000313" key="19">
    <source>
        <dbReference type="Proteomes" id="UP000685013"/>
    </source>
</evidence>
<keyword evidence="19" id="KW-1185">Reference proteome</keyword>
<dbReference type="GO" id="GO:0005953">
    <property type="term" value="C:CAAX-protein geranylgeranyltransferase complex"/>
    <property type="evidence" value="ECO:0007669"/>
    <property type="project" value="TreeGrafter"/>
</dbReference>
<dbReference type="Proteomes" id="UP000685013">
    <property type="component" value="Chromosome 14"/>
</dbReference>
<comment type="catalytic activity">
    <reaction evidence="14">
        <text>L-cysteinyl-[protein] + (2E,6E)-farnesyl diphosphate = S-(2E,6E)-farnesyl-L-cysteinyl-[protein] + diphosphate</text>
        <dbReference type="Rhea" id="RHEA:13345"/>
        <dbReference type="Rhea" id="RHEA-COMP:10131"/>
        <dbReference type="Rhea" id="RHEA-COMP:11535"/>
        <dbReference type="ChEBI" id="CHEBI:29950"/>
        <dbReference type="ChEBI" id="CHEBI:33019"/>
        <dbReference type="ChEBI" id="CHEBI:86019"/>
        <dbReference type="ChEBI" id="CHEBI:175763"/>
        <dbReference type="EC" id="2.5.1.58"/>
    </reaction>
</comment>
<feature type="non-terminal residue" evidence="18">
    <location>
        <position position="1"/>
    </location>
</feature>
<evidence type="ECO:0000256" key="16">
    <source>
        <dbReference type="ARBA" id="ARBA00055749"/>
    </source>
</evidence>
<evidence type="ECO:0000256" key="7">
    <source>
        <dbReference type="ARBA" id="ARBA00022737"/>
    </source>
</evidence>
<comment type="catalytic activity">
    <reaction evidence="15">
        <text>geranylgeranyl diphosphate + L-cysteinyl-[protein] = S-geranylgeranyl-L-cysteinyl-[protein] + diphosphate</text>
        <dbReference type="Rhea" id="RHEA:21240"/>
        <dbReference type="Rhea" id="RHEA-COMP:10131"/>
        <dbReference type="Rhea" id="RHEA-COMP:11537"/>
        <dbReference type="ChEBI" id="CHEBI:29950"/>
        <dbReference type="ChEBI" id="CHEBI:33019"/>
        <dbReference type="ChEBI" id="CHEBI:57533"/>
        <dbReference type="ChEBI" id="CHEBI:86021"/>
        <dbReference type="EC" id="2.5.1.59"/>
    </reaction>
</comment>
<keyword evidence="8" id="KW-0460">Magnesium</keyword>
<comment type="caution">
    <text evidence="18">The sequence shown here is derived from an EMBL/GenBank/DDBJ whole genome shotgun (WGS) entry which is preliminary data.</text>
</comment>
<protein>
    <recommendedName>
        <fullName evidence="9">Protein farnesyltransferase/geranylgeranyltransferase type-1 subunit alpha</fullName>
        <ecNumber evidence="4">2.5.1.58</ecNumber>
        <ecNumber evidence="3">2.5.1.59</ecNumber>
    </recommendedName>
    <alternativeName>
        <fullName evidence="12">CAAX farnesyltransferase subunit alpha</fullName>
    </alternativeName>
    <alternativeName>
        <fullName evidence="11">FTase-alpha</fullName>
    </alternativeName>
    <alternativeName>
        <fullName evidence="10">Ras proteins prenyltransferase subunit alpha</fullName>
    </alternativeName>
    <alternativeName>
        <fullName evidence="13">Type I protein geranyl-geranyltransferase subunit alpha</fullName>
    </alternativeName>
</protein>
<evidence type="ECO:0000256" key="13">
    <source>
        <dbReference type="ARBA" id="ARBA00043219"/>
    </source>
</evidence>
<keyword evidence="6" id="KW-0808">Transferase</keyword>
<evidence type="ECO:0000256" key="5">
    <source>
        <dbReference type="ARBA" id="ARBA00022602"/>
    </source>
</evidence>
<dbReference type="PANTHER" id="PTHR11129">
    <property type="entry name" value="PROTEIN FARNESYLTRANSFERASE ALPHA SUBUNIT/RAB GERANYLGERANYL TRANSFERASE ALPHA SUBUNIT"/>
    <property type="match status" value="1"/>
</dbReference>
<dbReference type="GO" id="GO:0005965">
    <property type="term" value="C:protein farnesyltransferase complex"/>
    <property type="evidence" value="ECO:0007669"/>
    <property type="project" value="TreeGrafter"/>
</dbReference>
<evidence type="ECO:0000256" key="1">
    <source>
        <dbReference type="ARBA" id="ARBA00001946"/>
    </source>
</evidence>
<evidence type="ECO:0000256" key="12">
    <source>
        <dbReference type="ARBA" id="ARBA00043086"/>
    </source>
</evidence>
<dbReference type="EMBL" id="JAGKQH010000014">
    <property type="protein sequence ID" value="KAG6582046.1"/>
    <property type="molecule type" value="Genomic_DNA"/>
</dbReference>
<dbReference type="AlphaFoldDB" id="A0AAV6MKS3"/>
<comment type="cofactor">
    <cofactor evidence="1">
        <name>Mg(2+)</name>
        <dbReference type="ChEBI" id="CHEBI:18420"/>
    </cofactor>
</comment>
<organism evidence="18 19">
    <name type="scientific">Cucurbita argyrosperma subsp. sororia</name>
    <dbReference type="NCBI Taxonomy" id="37648"/>
    <lineage>
        <taxon>Eukaryota</taxon>
        <taxon>Viridiplantae</taxon>
        <taxon>Streptophyta</taxon>
        <taxon>Embryophyta</taxon>
        <taxon>Tracheophyta</taxon>
        <taxon>Spermatophyta</taxon>
        <taxon>Magnoliopsida</taxon>
        <taxon>eudicotyledons</taxon>
        <taxon>Gunneridae</taxon>
        <taxon>Pentapetalae</taxon>
        <taxon>rosids</taxon>
        <taxon>fabids</taxon>
        <taxon>Cucurbitales</taxon>
        <taxon>Cucurbitaceae</taxon>
        <taxon>Cucurbiteae</taxon>
        <taxon>Cucurbita</taxon>
    </lineage>
</organism>
<accession>A0AAV6MKS3</accession>
<dbReference type="EC" id="2.5.1.58" evidence="4"/>
<evidence type="ECO:0000256" key="3">
    <source>
        <dbReference type="ARBA" id="ARBA00012700"/>
    </source>
</evidence>
<evidence type="ECO:0000256" key="10">
    <source>
        <dbReference type="ARBA" id="ARBA00041392"/>
    </source>
</evidence>
<gene>
    <name evidence="18" type="primary">FTA</name>
    <name evidence="18" type="ORF">SDJN03_22048</name>
</gene>
<dbReference type="GO" id="GO:0004662">
    <property type="term" value="F:CAAX-protein geranylgeranyltransferase activity"/>
    <property type="evidence" value="ECO:0007669"/>
    <property type="project" value="UniProtKB-EC"/>
</dbReference>
<feature type="region of interest" description="Disordered" evidence="17">
    <location>
        <begin position="67"/>
        <end position="91"/>
    </location>
</feature>
<dbReference type="Pfam" id="PF01239">
    <property type="entry name" value="PPTA"/>
    <property type="match status" value="4"/>
</dbReference>
<evidence type="ECO:0000256" key="6">
    <source>
        <dbReference type="ARBA" id="ARBA00022679"/>
    </source>
</evidence>
<reference evidence="18 19" key="1">
    <citation type="journal article" date="2021" name="Hortic Res">
        <title>The domestication of Cucurbita argyrosperma as revealed by the genome of its wild relative.</title>
        <authorList>
            <person name="Barrera-Redondo J."/>
            <person name="Sanchez-de la Vega G."/>
            <person name="Aguirre-Liguori J.A."/>
            <person name="Castellanos-Morales G."/>
            <person name="Gutierrez-Guerrero Y.T."/>
            <person name="Aguirre-Dugua X."/>
            <person name="Aguirre-Planter E."/>
            <person name="Tenaillon M.I."/>
            <person name="Lira-Saade R."/>
            <person name="Eguiarte L.E."/>
        </authorList>
    </citation>
    <scope>NUCLEOTIDE SEQUENCE [LARGE SCALE GENOMIC DNA]</scope>
    <source>
        <strain evidence="18">JBR-2021</strain>
    </source>
</reference>
<evidence type="ECO:0000256" key="2">
    <source>
        <dbReference type="ARBA" id="ARBA00006734"/>
    </source>
</evidence>
<evidence type="ECO:0000256" key="9">
    <source>
        <dbReference type="ARBA" id="ARBA00040965"/>
    </source>
</evidence>
<dbReference type="EC" id="2.5.1.59" evidence="3"/>
<evidence type="ECO:0000256" key="17">
    <source>
        <dbReference type="SAM" id="MobiDB-lite"/>
    </source>
</evidence>
<evidence type="ECO:0000256" key="14">
    <source>
        <dbReference type="ARBA" id="ARBA00050225"/>
    </source>
</evidence>
<evidence type="ECO:0000313" key="18">
    <source>
        <dbReference type="EMBL" id="KAG6582046.1"/>
    </source>
</evidence>
<evidence type="ECO:0000256" key="4">
    <source>
        <dbReference type="ARBA" id="ARBA00012702"/>
    </source>
</evidence>
<dbReference type="PROSITE" id="PS51147">
    <property type="entry name" value="PFTA"/>
    <property type="match status" value="5"/>
</dbReference>
<keyword evidence="7" id="KW-0677">Repeat</keyword>
<evidence type="ECO:0000256" key="15">
    <source>
        <dbReference type="ARBA" id="ARBA00050428"/>
    </source>
</evidence>
<comment type="function">
    <text evidence="16">Essential subunit of both the farnesyltransferase and the geranylgeranyltransferase complex. Contributes to the transfer of a farnesyl or geranylgeranyl moiety from farnesyl or geranylgeranyl diphosphate to a cysteine at the fourth position from the C-terminus of several proteins having the C-terminal sequence Cys-aliphatic-aliphatic-X.</text>
</comment>
<dbReference type="GO" id="GO:0004660">
    <property type="term" value="F:protein farnesyltransferase activity"/>
    <property type="evidence" value="ECO:0007669"/>
    <property type="project" value="UniProtKB-EC"/>
</dbReference>
<dbReference type="InterPro" id="IPR002088">
    <property type="entry name" value="Prenyl_trans_a"/>
</dbReference>
<name>A0AAV6MKS3_9ROSI</name>
<evidence type="ECO:0000256" key="11">
    <source>
        <dbReference type="ARBA" id="ARBA00042436"/>
    </source>
</evidence>